<feature type="transmembrane region" description="Helical" evidence="7">
    <location>
        <begin position="407"/>
        <end position="427"/>
    </location>
</feature>
<gene>
    <name evidence="9" type="primary">eccD</name>
    <name evidence="9" type="ORF">GCM10010201_14740</name>
</gene>
<feature type="transmembrane region" description="Helical" evidence="7">
    <location>
        <begin position="128"/>
        <end position="148"/>
    </location>
</feature>
<evidence type="ECO:0000256" key="3">
    <source>
        <dbReference type="ARBA" id="ARBA00022475"/>
    </source>
</evidence>
<feature type="transmembrane region" description="Helical" evidence="7">
    <location>
        <begin position="180"/>
        <end position="204"/>
    </location>
</feature>
<name>A0ABN3ND63_9ACTN</name>
<sequence>MAVDVSGRTGVAAGLSRVTVSAPRRRVDLTVPEHLPVIEVLPELLRHAGEDLADDGERQGGWLLRTADGAVLAPGQSLFAQGVRDGALLFLAPASARWPEVEFDDVVEAIADGSRRHGPAWSALDNRAAALAAAGVLLALPLLALAGLGVAPGVGGPVALAVALLLAGAGVAGSRAYGDAVLGVAFGAFALPYAFVGGALTVAADAGMGVFGALGWLGAPQLLVGSVAMTIVAVAGLVGVAGVRAVFVAGATAGALGVAAGLGGYAGPATSVAAVTVAALVCGIGLPPLLAIRLGRAPVPPLAVDATEGAGRGPDRQEVGAAVARTSRILGGLLVGHAVVCGLAMVVLATHGGLFGRLLVAVGAAALLLRARLFVAVAHRTPLLLAGLAGLAAVGAALVLVAAPPTLTALCVTAVVAAMATMVVGSGERRPASPYLGRLADLLDTLTVVAVIPVACAVLGLYSQVRALVG</sequence>
<comment type="similarity">
    <text evidence="2">Belongs to the EccD/Snm4 family.</text>
</comment>
<keyword evidence="3" id="KW-1003">Cell membrane</keyword>
<proteinExistence type="inferred from homology"/>
<evidence type="ECO:0000256" key="7">
    <source>
        <dbReference type="SAM" id="Phobius"/>
    </source>
</evidence>
<dbReference type="NCBIfam" id="TIGR03920">
    <property type="entry name" value="T7SS_EccD"/>
    <property type="match status" value="1"/>
</dbReference>
<evidence type="ECO:0000256" key="1">
    <source>
        <dbReference type="ARBA" id="ARBA00004651"/>
    </source>
</evidence>
<protein>
    <submittedName>
        <fullName evidence="9">Type VII secretion integral membrane protein EccD</fullName>
    </submittedName>
</protein>
<keyword evidence="6 7" id="KW-0472">Membrane</keyword>
<dbReference type="EMBL" id="BAAARY010000005">
    <property type="protein sequence ID" value="GAA2518752.1"/>
    <property type="molecule type" value="Genomic_DNA"/>
</dbReference>
<reference evidence="9 10" key="1">
    <citation type="journal article" date="2019" name="Int. J. Syst. Evol. Microbiol.">
        <title>The Global Catalogue of Microorganisms (GCM) 10K type strain sequencing project: providing services to taxonomists for standard genome sequencing and annotation.</title>
        <authorList>
            <consortium name="The Broad Institute Genomics Platform"/>
            <consortium name="The Broad Institute Genome Sequencing Center for Infectious Disease"/>
            <person name="Wu L."/>
            <person name="Ma J."/>
        </authorList>
    </citation>
    <scope>NUCLEOTIDE SEQUENCE [LARGE SCALE GENOMIC DNA]</scope>
    <source>
        <strain evidence="9 10">JCM 3367</strain>
    </source>
</reference>
<evidence type="ECO:0000259" key="8">
    <source>
        <dbReference type="Pfam" id="PF19053"/>
    </source>
</evidence>
<dbReference type="InterPro" id="IPR006707">
    <property type="entry name" value="T7SS_EccD"/>
</dbReference>
<organism evidence="9 10">
    <name type="scientific">Pilimelia columellifera subsp. columellifera</name>
    <dbReference type="NCBI Taxonomy" id="706583"/>
    <lineage>
        <taxon>Bacteria</taxon>
        <taxon>Bacillati</taxon>
        <taxon>Actinomycetota</taxon>
        <taxon>Actinomycetes</taxon>
        <taxon>Micromonosporales</taxon>
        <taxon>Micromonosporaceae</taxon>
        <taxon>Pilimelia</taxon>
    </lineage>
</organism>
<dbReference type="RefSeq" id="WP_344170261.1">
    <property type="nucleotide sequence ID" value="NZ_BAAARY010000005.1"/>
</dbReference>
<accession>A0ABN3ND63</accession>
<evidence type="ECO:0000313" key="9">
    <source>
        <dbReference type="EMBL" id="GAA2518752.1"/>
    </source>
</evidence>
<keyword evidence="5 7" id="KW-1133">Transmembrane helix</keyword>
<evidence type="ECO:0000256" key="6">
    <source>
        <dbReference type="ARBA" id="ARBA00023136"/>
    </source>
</evidence>
<keyword evidence="4 7" id="KW-0812">Transmembrane</keyword>
<feature type="transmembrane region" description="Helical" evidence="7">
    <location>
        <begin position="216"/>
        <end position="238"/>
    </location>
</feature>
<evidence type="ECO:0000256" key="2">
    <source>
        <dbReference type="ARBA" id="ARBA00006162"/>
    </source>
</evidence>
<dbReference type="InterPro" id="IPR044049">
    <property type="entry name" value="EccD_transm"/>
</dbReference>
<feature type="transmembrane region" description="Helical" evidence="7">
    <location>
        <begin position="154"/>
        <end position="173"/>
    </location>
</feature>
<comment type="subcellular location">
    <subcellularLocation>
        <location evidence="1">Cell membrane</location>
        <topology evidence="1">Multi-pass membrane protein</topology>
    </subcellularLocation>
</comment>
<feature type="transmembrane region" description="Helical" evidence="7">
    <location>
        <begin position="329"/>
        <end position="348"/>
    </location>
</feature>
<dbReference type="Proteomes" id="UP001499978">
    <property type="component" value="Unassembled WGS sequence"/>
</dbReference>
<feature type="transmembrane region" description="Helical" evidence="7">
    <location>
        <begin position="272"/>
        <end position="292"/>
    </location>
</feature>
<dbReference type="InterPro" id="IPR024962">
    <property type="entry name" value="YukD-like"/>
</dbReference>
<dbReference type="Pfam" id="PF19053">
    <property type="entry name" value="EccD"/>
    <property type="match status" value="1"/>
</dbReference>
<comment type="caution">
    <text evidence="9">The sequence shown here is derived from an EMBL/GenBank/DDBJ whole genome shotgun (WGS) entry which is preliminary data.</text>
</comment>
<feature type="transmembrane region" description="Helical" evidence="7">
    <location>
        <begin position="354"/>
        <end position="371"/>
    </location>
</feature>
<feature type="transmembrane region" description="Helical" evidence="7">
    <location>
        <begin position="245"/>
        <end position="266"/>
    </location>
</feature>
<dbReference type="PIRSF" id="PIRSF017804">
    <property type="entry name" value="Secretion_EccD1"/>
    <property type="match status" value="1"/>
</dbReference>
<feature type="transmembrane region" description="Helical" evidence="7">
    <location>
        <begin position="383"/>
        <end position="401"/>
    </location>
</feature>
<evidence type="ECO:0000256" key="4">
    <source>
        <dbReference type="ARBA" id="ARBA00022692"/>
    </source>
</evidence>
<dbReference type="Pfam" id="PF08817">
    <property type="entry name" value="YukD"/>
    <property type="match status" value="1"/>
</dbReference>
<evidence type="ECO:0000256" key="5">
    <source>
        <dbReference type="ARBA" id="ARBA00022989"/>
    </source>
</evidence>
<feature type="domain" description="EccD-like transmembrane" evidence="8">
    <location>
        <begin position="127"/>
        <end position="468"/>
    </location>
</feature>
<feature type="transmembrane region" description="Helical" evidence="7">
    <location>
        <begin position="439"/>
        <end position="462"/>
    </location>
</feature>
<keyword evidence="10" id="KW-1185">Reference proteome</keyword>
<dbReference type="Gene3D" id="3.10.20.90">
    <property type="entry name" value="Phosphatidylinositol 3-kinase Catalytic Subunit, Chain A, domain 1"/>
    <property type="match status" value="1"/>
</dbReference>
<evidence type="ECO:0000313" key="10">
    <source>
        <dbReference type="Proteomes" id="UP001499978"/>
    </source>
</evidence>